<sequence>MEEYTITFNEIDFIVPSYRYNFQFSYTSQQGLPFIREYILRLVQLGAMWPEQIATYFDLNEREVKEAINDLIQREELKYNEQNQVELTDKSKGYFDVLGGDLNTTELRSSGASLGFELTSFSCVSTQNKRLPNEWGLGFRLELPSKKVANRDKLVSKAFQKHFQELIEDGYMEHMTGRSGGLPKIYKVESVKQIGAEPLRLKIPFTMDSNGKAQDLEDFDNLKDSTEALELIAATINTYTGRNNYREVLDAIEMLNDRFSSQLFTSENLKPQEFAHLKLSQESQSQKHIPFIGSLYSDNNRKMFEDFFKKQKQKLTAEHHNGSVVLQYLAPSDPFWGKNDRLKSFLLELANQNKSKGKKPKKLYDFNVKLPFSSPMNTREGRREKIEWTRGFDFIKDNLFGYIEGYLNGVAEIILLEDRFVAVTYHLRLPESYRVPVPIGFISTDNGIINTVTQSLECNRAVNPIFSE</sequence>
<accession>A0A3A6U5D6</accession>
<name>A0A3A6U5D6_9GAMM</name>
<proteinExistence type="predicted"/>
<gene>
    <name evidence="1" type="ORF">D5R81_11480</name>
</gene>
<comment type="caution">
    <text evidence="1">The sequence shown here is derived from an EMBL/GenBank/DDBJ whole genome shotgun (WGS) entry which is preliminary data.</text>
</comment>
<protein>
    <submittedName>
        <fullName evidence="1">Uncharacterized protein</fullName>
    </submittedName>
</protein>
<dbReference type="EMBL" id="QYYH01000066">
    <property type="protein sequence ID" value="RJY13307.1"/>
    <property type="molecule type" value="Genomic_DNA"/>
</dbReference>
<dbReference type="Proteomes" id="UP000273022">
    <property type="component" value="Unassembled WGS sequence"/>
</dbReference>
<dbReference type="AlphaFoldDB" id="A0A3A6U5D6"/>
<evidence type="ECO:0000313" key="1">
    <source>
        <dbReference type="EMBL" id="RJY13307.1"/>
    </source>
</evidence>
<evidence type="ECO:0000313" key="2">
    <source>
        <dbReference type="Proteomes" id="UP000273022"/>
    </source>
</evidence>
<organism evidence="1 2">
    <name type="scientific">Parashewanella spongiae</name>
    <dbReference type="NCBI Taxonomy" id="342950"/>
    <lineage>
        <taxon>Bacteria</taxon>
        <taxon>Pseudomonadati</taxon>
        <taxon>Pseudomonadota</taxon>
        <taxon>Gammaproteobacteria</taxon>
        <taxon>Alteromonadales</taxon>
        <taxon>Shewanellaceae</taxon>
        <taxon>Parashewanella</taxon>
    </lineage>
</organism>
<dbReference type="RefSeq" id="WP_121853776.1">
    <property type="nucleotide sequence ID" value="NZ_CP037952.1"/>
</dbReference>
<dbReference type="OrthoDB" id="9177208at2"/>
<reference evidence="1 2" key="1">
    <citation type="submission" date="2018-09" db="EMBL/GenBank/DDBJ databases">
        <title>Phylogeny of the Shewanellaceae, and recommendation for two new genera, Pseudoshewanella and Parashewanella.</title>
        <authorList>
            <person name="Wang G."/>
        </authorList>
    </citation>
    <scope>NUCLEOTIDE SEQUENCE [LARGE SCALE GENOMIC DNA]</scope>
    <source>
        <strain evidence="1 2">KCTC 22492</strain>
    </source>
</reference>
<keyword evidence="2" id="KW-1185">Reference proteome</keyword>